<dbReference type="AlphaFoldDB" id="A0AAW1TA00"/>
<proteinExistence type="predicted"/>
<evidence type="ECO:0000313" key="3">
    <source>
        <dbReference type="Proteomes" id="UP001485043"/>
    </source>
</evidence>
<sequence length="388" mass="41995">MSATRDAFEAFRAGPDSLQQLGGPSHPTDELFHTLLLELPDLDNHFELPDLGEAAAEISDIGRPSPPLFSAVPNVGPTASSPAQGPTDPGCLPSKQEAADQSRYQRCKERQQAQAAKLKDVNAAIASKTSDHANLLGEQAKLEGVLSAQQDTQAQADVNTRLLTFYAADGQRVQRQIAELRNMQADEVFQTGSVYAAKLRPLLLAANDNPQSAAGRSVGTLARHIIDGTSQQKRAPGPGFWTSISMELGLSPAQKSELLQARRLYLQTLGEVLRRRQCILAQMQELESGPADQTVSGIIKKASSTEQLVKQMQQNILTERTSLQTMHVKIFCKVLSAFQKATLIAYSWPHTSEILQLLDRLAVDAREPSAQQLMAVSGLQAASQASLA</sequence>
<accession>A0AAW1TA00</accession>
<name>A0AAW1TA00_9CHLO</name>
<protein>
    <submittedName>
        <fullName evidence="2">Uncharacterized protein</fullName>
    </submittedName>
</protein>
<organism evidence="2 3">
    <name type="scientific">Apatococcus fuscideae</name>
    <dbReference type="NCBI Taxonomy" id="2026836"/>
    <lineage>
        <taxon>Eukaryota</taxon>
        <taxon>Viridiplantae</taxon>
        <taxon>Chlorophyta</taxon>
        <taxon>core chlorophytes</taxon>
        <taxon>Trebouxiophyceae</taxon>
        <taxon>Chlorellales</taxon>
        <taxon>Chlorellaceae</taxon>
        <taxon>Apatococcus</taxon>
    </lineage>
</organism>
<feature type="region of interest" description="Disordered" evidence="1">
    <location>
        <begin position="1"/>
        <end position="26"/>
    </location>
</feature>
<dbReference type="Proteomes" id="UP001485043">
    <property type="component" value="Unassembled WGS sequence"/>
</dbReference>
<feature type="region of interest" description="Disordered" evidence="1">
    <location>
        <begin position="65"/>
        <end position="99"/>
    </location>
</feature>
<gene>
    <name evidence="2" type="ORF">WJX84_005059</name>
</gene>
<evidence type="ECO:0000256" key="1">
    <source>
        <dbReference type="SAM" id="MobiDB-lite"/>
    </source>
</evidence>
<reference evidence="2 3" key="1">
    <citation type="journal article" date="2024" name="Nat. Commun.">
        <title>Phylogenomics reveals the evolutionary origins of lichenization in chlorophyte algae.</title>
        <authorList>
            <person name="Puginier C."/>
            <person name="Libourel C."/>
            <person name="Otte J."/>
            <person name="Skaloud P."/>
            <person name="Haon M."/>
            <person name="Grisel S."/>
            <person name="Petersen M."/>
            <person name="Berrin J.G."/>
            <person name="Delaux P.M."/>
            <person name="Dal Grande F."/>
            <person name="Keller J."/>
        </authorList>
    </citation>
    <scope>NUCLEOTIDE SEQUENCE [LARGE SCALE GENOMIC DNA]</scope>
    <source>
        <strain evidence="2 3">SAG 2523</strain>
    </source>
</reference>
<evidence type="ECO:0000313" key="2">
    <source>
        <dbReference type="EMBL" id="KAK9865912.1"/>
    </source>
</evidence>
<keyword evidence="3" id="KW-1185">Reference proteome</keyword>
<dbReference type="EMBL" id="JALJOV010000206">
    <property type="protein sequence ID" value="KAK9865912.1"/>
    <property type="molecule type" value="Genomic_DNA"/>
</dbReference>
<comment type="caution">
    <text evidence="2">The sequence shown here is derived from an EMBL/GenBank/DDBJ whole genome shotgun (WGS) entry which is preliminary data.</text>
</comment>